<dbReference type="Pfam" id="PF05368">
    <property type="entry name" value="NmrA"/>
    <property type="match status" value="1"/>
</dbReference>
<dbReference type="GO" id="GO:0016491">
    <property type="term" value="F:oxidoreductase activity"/>
    <property type="evidence" value="ECO:0007669"/>
    <property type="project" value="UniProtKB-KW"/>
</dbReference>
<dbReference type="Proteomes" id="UP000033647">
    <property type="component" value="Unassembled WGS sequence"/>
</dbReference>
<dbReference type="SUPFAM" id="SSF51735">
    <property type="entry name" value="NAD(P)-binding Rossmann-fold domains"/>
    <property type="match status" value="1"/>
</dbReference>
<gene>
    <name evidence="4" type="ORF">TI39_contig4278g00001</name>
</gene>
<comment type="caution">
    <text evidence="4">The sequence shown here is derived from an EMBL/GenBank/DDBJ whole genome shotgun (WGS) entry which is preliminary data.</text>
</comment>
<feature type="domain" description="NmrA-like" evidence="3">
    <location>
        <begin position="6"/>
        <end position="235"/>
    </location>
</feature>
<proteinExistence type="predicted"/>
<dbReference type="STRING" id="1047168.A0A0F4GBT9"/>
<evidence type="ECO:0000259" key="3">
    <source>
        <dbReference type="Pfam" id="PF05368"/>
    </source>
</evidence>
<evidence type="ECO:0000313" key="4">
    <source>
        <dbReference type="EMBL" id="KJX93660.1"/>
    </source>
</evidence>
<keyword evidence="1" id="KW-0521">NADP</keyword>
<evidence type="ECO:0000256" key="1">
    <source>
        <dbReference type="ARBA" id="ARBA00022857"/>
    </source>
</evidence>
<sequence length="277" mass="29181">MSGYHKVAVAGATGNLGPAIVEQLVKANLSVTILSQSGNTSSLPSSVKTVKVDYKSSDSLISALAGQEAVVSLLPDHGSQPALIDAAIAAGVKLFIPSEFGADIDNAKAAALPLFTGKAITQKYLRERTDQISHTFVRCSLFLDWGLMVGFLAKKSGPTPIFDGGDVKISTTLLSDVGKAVVNSLNNPDATKNRAVYIQSTSISQNEVLRIAKEKNPDFKAEIEHVSTSDLLAKIEQAKKDGTSFEGNGVMDQLNVASEWTGGQKTCSGPSFPLEPC</sequence>
<dbReference type="InterPro" id="IPR045312">
    <property type="entry name" value="PCBER-like"/>
</dbReference>
<name>A0A0F4GBT9_9PEZI</name>
<protein>
    <submittedName>
        <fullName evidence="4">NAD(P)-binding protein</fullName>
    </submittedName>
</protein>
<dbReference type="InterPro" id="IPR008030">
    <property type="entry name" value="NmrA-like"/>
</dbReference>
<evidence type="ECO:0000313" key="5">
    <source>
        <dbReference type="Proteomes" id="UP000033647"/>
    </source>
</evidence>
<dbReference type="InterPro" id="IPR051609">
    <property type="entry name" value="NmrA/Isoflavone_reductase-like"/>
</dbReference>
<dbReference type="EMBL" id="LAFY01004237">
    <property type="protein sequence ID" value="KJX93660.1"/>
    <property type="molecule type" value="Genomic_DNA"/>
</dbReference>
<dbReference type="Gene3D" id="3.40.50.720">
    <property type="entry name" value="NAD(P)-binding Rossmann-like Domain"/>
    <property type="match status" value="1"/>
</dbReference>
<dbReference type="Gene3D" id="3.90.25.10">
    <property type="entry name" value="UDP-galactose 4-epimerase, domain 1"/>
    <property type="match status" value="1"/>
</dbReference>
<reference evidence="4 5" key="1">
    <citation type="submission" date="2015-03" db="EMBL/GenBank/DDBJ databases">
        <title>RNA-seq based gene annotation and comparative genomics of four Zymoseptoria species reveal species-specific pathogenicity related genes and transposable element activity.</title>
        <authorList>
            <person name="Grandaubert J."/>
            <person name="Bhattacharyya A."/>
            <person name="Stukenbrock E.H."/>
        </authorList>
    </citation>
    <scope>NUCLEOTIDE SEQUENCE [LARGE SCALE GENOMIC DNA]</scope>
    <source>
        <strain evidence="4 5">Zb18110</strain>
    </source>
</reference>
<dbReference type="PANTHER" id="PTHR47706">
    <property type="entry name" value="NMRA-LIKE FAMILY PROTEIN"/>
    <property type="match status" value="1"/>
</dbReference>
<dbReference type="InterPro" id="IPR036291">
    <property type="entry name" value="NAD(P)-bd_dom_sf"/>
</dbReference>
<dbReference type="AlphaFoldDB" id="A0A0F4GBT9"/>
<keyword evidence="5" id="KW-1185">Reference proteome</keyword>
<organism evidence="4 5">
    <name type="scientific">Zymoseptoria brevis</name>
    <dbReference type="NCBI Taxonomy" id="1047168"/>
    <lineage>
        <taxon>Eukaryota</taxon>
        <taxon>Fungi</taxon>
        <taxon>Dikarya</taxon>
        <taxon>Ascomycota</taxon>
        <taxon>Pezizomycotina</taxon>
        <taxon>Dothideomycetes</taxon>
        <taxon>Dothideomycetidae</taxon>
        <taxon>Mycosphaerellales</taxon>
        <taxon>Mycosphaerellaceae</taxon>
        <taxon>Zymoseptoria</taxon>
    </lineage>
</organism>
<dbReference type="OrthoDB" id="9984533at2759"/>
<dbReference type="CDD" id="cd05259">
    <property type="entry name" value="PCBER_SDR_a"/>
    <property type="match status" value="1"/>
</dbReference>
<evidence type="ECO:0000256" key="2">
    <source>
        <dbReference type="ARBA" id="ARBA00023002"/>
    </source>
</evidence>
<keyword evidence="2" id="KW-0560">Oxidoreductase</keyword>
<dbReference type="PANTHER" id="PTHR47706:SF1">
    <property type="entry name" value="CIPA-LIKE, PUTATIVE (AFU_ORTHOLOGUE AFUA_1G12460)-RELATED"/>
    <property type="match status" value="1"/>
</dbReference>
<accession>A0A0F4GBT9</accession>